<dbReference type="CDD" id="cd14667">
    <property type="entry name" value="3D_containing_proteins"/>
    <property type="match status" value="1"/>
</dbReference>
<dbReference type="Proteomes" id="UP000179183">
    <property type="component" value="Unassembled WGS sequence"/>
</dbReference>
<dbReference type="InterPro" id="IPR059180">
    <property type="entry name" value="3D_YorM"/>
</dbReference>
<dbReference type="EMBL" id="MHOQ01000011">
    <property type="protein sequence ID" value="OGZ67126.1"/>
    <property type="molecule type" value="Genomic_DNA"/>
</dbReference>
<proteinExistence type="predicted"/>
<dbReference type="AlphaFoldDB" id="A0A1G2HX59"/>
<evidence type="ECO:0000313" key="1">
    <source>
        <dbReference type="EMBL" id="OGZ67126.1"/>
    </source>
</evidence>
<gene>
    <name evidence="1" type="ORF">A3D34_02530</name>
</gene>
<reference evidence="1 2" key="1">
    <citation type="journal article" date="2016" name="Nat. Commun.">
        <title>Thousands of microbial genomes shed light on interconnected biogeochemical processes in an aquifer system.</title>
        <authorList>
            <person name="Anantharaman K."/>
            <person name="Brown C.T."/>
            <person name="Hug L.A."/>
            <person name="Sharon I."/>
            <person name="Castelle C.J."/>
            <person name="Probst A.J."/>
            <person name="Thomas B.C."/>
            <person name="Singh A."/>
            <person name="Wilkins M.J."/>
            <person name="Karaoz U."/>
            <person name="Brodie E.L."/>
            <person name="Williams K.H."/>
            <person name="Hubbard S.S."/>
            <person name="Banfield J.F."/>
        </authorList>
    </citation>
    <scope>NUCLEOTIDE SEQUENCE [LARGE SCALE GENOMIC DNA]</scope>
</reference>
<organism evidence="1 2">
    <name type="scientific">Candidatus Staskawiczbacteria bacterium RIFCSPHIGHO2_02_FULL_33_16</name>
    <dbReference type="NCBI Taxonomy" id="1802204"/>
    <lineage>
        <taxon>Bacteria</taxon>
        <taxon>Candidatus Staskawicziibacteriota</taxon>
    </lineage>
</organism>
<name>A0A1G2HX59_9BACT</name>
<protein>
    <recommendedName>
        <fullName evidence="3">3D domain-containing protein</fullName>
    </recommendedName>
</protein>
<sequence length="163" mass="18199">MIKSPLVRSMIIGFVSGVIVYSILSPKIIDAELKNVNTELNNKITLVKNGSPTICKLGQSSYEVVKTIRMMVTAYSSTPDQTDDTPFITASGKDLRTLKEGERIVANNLLPFGTIVEIEGQRYIVEDRMHERKGTRMADVHMETREAAEKWGVKLVDVKVLES</sequence>
<evidence type="ECO:0000313" key="2">
    <source>
        <dbReference type="Proteomes" id="UP000179183"/>
    </source>
</evidence>
<accession>A0A1G2HX59</accession>
<evidence type="ECO:0008006" key="3">
    <source>
        <dbReference type="Google" id="ProtNLM"/>
    </source>
</evidence>
<comment type="caution">
    <text evidence="1">The sequence shown here is derived from an EMBL/GenBank/DDBJ whole genome shotgun (WGS) entry which is preliminary data.</text>
</comment>